<reference evidence="1" key="1">
    <citation type="journal article" date="2015" name="Nature">
        <title>Complex archaea that bridge the gap between prokaryotes and eukaryotes.</title>
        <authorList>
            <person name="Spang A."/>
            <person name="Saw J.H."/>
            <person name="Jorgensen S.L."/>
            <person name="Zaremba-Niedzwiedzka K."/>
            <person name="Martijn J."/>
            <person name="Lind A.E."/>
            <person name="van Eijk R."/>
            <person name="Schleper C."/>
            <person name="Guy L."/>
            <person name="Ettema T.J."/>
        </authorList>
    </citation>
    <scope>NUCLEOTIDE SEQUENCE</scope>
</reference>
<name>A0A0F8Z4K1_9ZZZZ</name>
<protein>
    <recommendedName>
        <fullName evidence="2">Ubiquitin-like domain-containing protein</fullName>
    </recommendedName>
</protein>
<dbReference type="AlphaFoldDB" id="A0A0F8Z4K1"/>
<gene>
    <name evidence="1" type="ORF">LCGC14_3015260</name>
</gene>
<evidence type="ECO:0008006" key="2">
    <source>
        <dbReference type="Google" id="ProtNLM"/>
    </source>
</evidence>
<proteinExistence type="predicted"/>
<comment type="caution">
    <text evidence="1">The sequence shown here is derived from an EMBL/GenBank/DDBJ whole genome shotgun (WGS) entry which is preliminary data.</text>
</comment>
<sequence length="81" mass="9112">MKITIRVCTGWMDPPSDNVCEVEETTTMASLMSKFMGSHMTRHPYDMPYFQKNWKPLEGATIGDNGIKEGDILQLNSSLEG</sequence>
<dbReference type="EMBL" id="LAZR01062523">
    <property type="protein sequence ID" value="KKK61344.1"/>
    <property type="molecule type" value="Genomic_DNA"/>
</dbReference>
<evidence type="ECO:0000313" key="1">
    <source>
        <dbReference type="EMBL" id="KKK61344.1"/>
    </source>
</evidence>
<accession>A0A0F8Z4K1</accession>
<organism evidence="1">
    <name type="scientific">marine sediment metagenome</name>
    <dbReference type="NCBI Taxonomy" id="412755"/>
    <lineage>
        <taxon>unclassified sequences</taxon>
        <taxon>metagenomes</taxon>
        <taxon>ecological metagenomes</taxon>
    </lineage>
</organism>